<organism evidence="7 8">
    <name type="scientific">Craurococcus roseus</name>
    <dbReference type="NCBI Taxonomy" id="77585"/>
    <lineage>
        <taxon>Bacteria</taxon>
        <taxon>Pseudomonadati</taxon>
        <taxon>Pseudomonadota</taxon>
        <taxon>Alphaproteobacteria</taxon>
        <taxon>Acetobacterales</taxon>
        <taxon>Acetobacteraceae</taxon>
        <taxon>Craurococcus</taxon>
    </lineage>
</organism>
<dbReference type="InterPro" id="IPR028081">
    <property type="entry name" value="Leu-bd"/>
</dbReference>
<evidence type="ECO:0000256" key="1">
    <source>
        <dbReference type="ARBA" id="ARBA00010062"/>
    </source>
</evidence>
<comment type="caution">
    <text evidence="7">The sequence shown here is derived from an EMBL/GenBank/DDBJ whole genome shotgun (WGS) entry which is preliminary data.</text>
</comment>
<dbReference type="EMBL" id="BAAAFZ010000008">
    <property type="protein sequence ID" value="GAA0572808.1"/>
    <property type="molecule type" value="Genomic_DNA"/>
</dbReference>
<evidence type="ECO:0000256" key="3">
    <source>
        <dbReference type="ARBA" id="ARBA00022970"/>
    </source>
</evidence>
<keyword evidence="3" id="KW-0029">Amino-acid transport</keyword>
<dbReference type="InterPro" id="IPR051010">
    <property type="entry name" value="BCAA_transport"/>
</dbReference>
<keyword evidence="2 5" id="KW-0732">Signal</keyword>
<keyword evidence="3" id="KW-0813">Transport</keyword>
<feature type="signal peptide" evidence="5">
    <location>
        <begin position="1"/>
        <end position="23"/>
    </location>
</feature>
<evidence type="ECO:0000313" key="7">
    <source>
        <dbReference type="EMBL" id="GAA0572808.1"/>
    </source>
</evidence>
<keyword evidence="8" id="KW-1185">Reference proteome</keyword>
<dbReference type="RefSeq" id="WP_343893995.1">
    <property type="nucleotide sequence ID" value="NZ_BAAAFZ010000008.1"/>
</dbReference>
<sequence length="132" mass="13545">MPTIRKTVLALTLAVVAAAGAVAQVSDDVVRVGVLTDLTGPYADFAGPGSVVAARMAAEDHGGQAMGKPIEVIGGGHQNKPDVGAALARRWVDTERVDMVVTCPTPPWRSPCSRSGASATSSSSTLLPPRRN</sequence>
<feature type="compositionally biased region" description="Low complexity" evidence="4">
    <location>
        <begin position="110"/>
        <end position="132"/>
    </location>
</feature>
<proteinExistence type="inferred from homology"/>
<dbReference type="Gene3D" id="3.40.50.2300">
    <property type="match status" value="1"/>
</dbReference>
<evidence type="ECO:0000256" key="4">
    <source>
        <dbReference type="SAM" id="MobiDB-lite"/>
    </source>
</evidence>
<feature type="region of interest" description="Disordered" evidence="4">
    <location>
        <begin position="105"/>
        <end position="132"/>
    </location>
</feature>
<name>A0ABN1ERR8_9PROT</name>
<reference evidence="7 8" key="1">
    <citation type="journal article" date="2019" name="Int. J. Syst. Evol. Microbiol.">
        <title>The Global Catalogue of Microorganisms (GCM) 10K type strain sequencing project: providing services to taxonomists for standard genome sequencing and annotation.</title>
        <authorList>
            <consortium name="The Broad Institute Genomics Platform"/>
            <consortium name="The Broad Institute Genome Sequencing Center for Infectious Disease"/>
            <person name="Wu L."/>
            <person name="Ma J."/>
        </authorList>
    </citation>
    <scope>NUCLEOTIDE SEQUENCE [LARGE SCALE GENOMIC DNA]</scope>
    <source>
        <strain evidence="7 8">JCM 9933</strain>
    </source>
</reference>
<evidence type="ECO:0000259" key="6">
    <source>
        <dbReference type="Pfam" id="PF13458"/>
    </source>
</evidence>
<dbReference type="Pfam" id="PF13458">
    <property type="entry name" value="Peripla_BP_6"/>
    <property type="match status" value="1"/>
</dbReference>
<evidence type="ECO:0000313" key="8">
    <source>
        <dbReference type="Proteomes" id="UP001501588"/>
    </source>
</evidence>
<dbReference type="PANTHER" id="PTHR30483">
    <property type="entry name" value="LEUCINE-SPECIFIC-BINDING PROTEIN"/>
    <property type="match status" value="1"/>
</dbReference>
<dbReference type="Proteomes" id="UP001501588">
    <property type="component" value="Unassembled WGS sequence"/>
</dbReference>
<feature type="chain" id="PRO_5045743421" description="Leucine-binding protein domain-containing protein" evidence="5">
    <location>
        <begin position="24"/>
        <end position="132"/>
    </location>
</feature>
<dbReference type="InterPro" id="IPR028082">
    <property type="entry name" value="Peripla_BP_I"/>
</dbReference>
<gene>
    <name evidence="7" type="ORF">GCM10009416_09340</name>
</gene>
<comment type="similarity">
    <text evidence="1">Belongs to the leucine-binding protein family.</text>
</comment>
<accession>A0ABN1ERR8</accession>
<evidence type="ECO:0000256" key="5">
    <source>
        <dbReference type="SAM" id="SignalP"/>
    </source>
</evidence>
<protein>
    <recommendedName>
        <fullName evidence="6">Leucine-binding protein domain-containing protein</fullName>
    </recommendedName>
</protein>
<evidence type="ECO:0000256" key="2">
    <source>
        <dbReference type="ARBA" id="ARBA00022729"/>
    </source>
</evidence>
<feature type="domain" description="Leucine-binding protein" evidence="6">
    <location>
        <begin position="30"/>
        <end position="104"/>
    </location>
</feature>
<dbReference type="SUPFAM" id="SSF53822">
    <property type="entry name" value="Periplasmic binding protein-like I"/>
    <property type="match status" value="1"/>
</dbReference>
<dbReference type="PANTHER" id="PTHR30483:SF6">
    <property type="entry name" value="PERIPLASMIC BINDING PROTEIN OF ABC TRANSPORTER FOR NATURAL AMINO ACIDS"/>
    <property type="match status" value="1"/>
</dbReference>